<evidence type="ECO:0000313" key="16">
    <source>
        <dbReference type="Proteomes" id="UP000641514"/>
    </source>
</evidence>
<evidence type="ECO:0000259" key="14">
    <source>
        <dbReference type="Pfam" id="PF20260"/>
    </source>
</evidence>
<evidence type="ECO:0000313" key="15">
    <source>
        <dbReference type="EMBL" id="GGC71922.1"/>
    </source>
</evidence>
<dbReference type="EC" id="2.1.1.193" evidence="3 12"/>
<dbReference type="SUPFAM" id="SSF75217">
    <property type="entry name" value="alpha/beta knot"/>
    <property type="match status" value="1"/>
</dbReference>
<dbReference type="Pfam" id="PF04452">
    <property type="entry name" value="Methyltrans_RNA"/>
    <property type="match status" value="1"/>
</dbReference>
<dbReference type="EMBL" id="BMJH01000003">
    <property type="protein sequence ID" value="GGC71922.1"/>
    <property type="molecule type" value="Genomic_DNA"/>
</dbReference>
<dbReference type="Pfam" id="PF20260">
    <property type="entry name" value="PUA_4"/>
    <property type="match status" value="1"/>
</dbReference>
<evidence type="ECO:0000256" key="9">
    <source>
        <dbReference type="ARBA" id="ARBA00022691"/>
    </source>
</evidence>
<sequence>MAATIFHLESIPDHNGGLVVLDGPEGHHAATVRRMRVGEELILTDGAGSTARGVVERAAKDVLEIRVTECGHAHKPVPHITIVQALPKLERSELAVELVTEAGADVIIPWSASRCVAKWEGLKLKKGVDKWRKTALAAAKQSRRTFFPVVADVHTSTMVAELVSEVTARGGVAIVLHEASMRRIADITFTDAPEVVLIIGPEGGVAPEELDRFVGAGALCALLGPTVLRTSTAGAVALGALGVLTRKWDTPPID</sequence>
<evidence type="ECO:0000256" key="5">
    <source>
        <dbReference type="ARBA" id="ARBA00022490"/>
    </source>
</evidence>
<comment type="catalytic activity">
    <reaction evidence="11 12">
        <text>uridine(1498) in 16S rRNA + S-adenosyl-L-methionine = N(3)-methyluridine(1498) in 16S rRNA + S-adenosyl-L-homocysteine + H(+)</text>
        <dbReference type="Rhea" id="RHEA:42920"/>
        <dbReference type="Rhea" id="RHEA-COMP:10283"/>
        <dbReference type="Rhea" id="RHEA-COMP:10284"/>
        <dbReference type="ChEBI" id="CHEBI:15378"/>
        <dbReference type="ChEBI" id="CHEBI:57856"/>
        <dbReference type="ChEBI" id="CHEBI:59789"/>
        <dbReference type="ChEBI" id="CHEBI:65315"/>
        <dbReference type="ChEBI" id="CHEBI:74502"/>
        <dbReference type="EC" id="2.1.1.193"/>
    </reaction>
</comment>
<dbReference type="RefSeq" id="WP_188675749.1">
    <property type="nucleotide sequence ID" value="NZ_BMJH01000003.1"/>
</dbReference>
<dbReference type="InterPro" id="IPR006700">
    <property type="entry name" value="RsmE"/>
</dbReference>
<reference evidence="15" key="1">
    <citation type="journal article" date="2014" name="Int. J. Syst. Evol. Microbiol.">
        <title>Complete genome sequence of Corynebacterium casei LMG S-19264T (=DSM 44701T), isolated from a smear-ripened cheese.</title>
        <authorList>
            <consortium name="US DOE Joint Genome Institute (JGI-PGF)"/>
            <person name="Walter F."/>
            <person name="Albersmeier A."/>
            <person name="Kalinowski J."/>
            <person name="Ruckert C."/>
        </authorList>
    </citation>
    <scope>NUCLEOTIDE SEQUENCE</scope>
    <source>
        <strain evidence="15">CGMCC 1.15478</strain>
    </source>
</reference>
<keyword evidence="7 12" id="KW-0489">Methyltransferase</keyword>
<dbReference type="CDD" id="cd18084">
    <property type="entry name" value="RsmE-like"/>
    <property type="match status" value="1"/>
</dbReference>
<dbReference type="InterPro" id="IPR029026">
    <property type="entry name" value="tRNA_m1G_MTases_N"/>
</dbReference>
<evidence type="ECO:0000256" key="2">
    <source>
        <dbReference type="ARBA" id="ARBA00005528"/>
    </source>
</evidence>
<dbReference type="FunFam" id="3.40.1280.10:FF:000023">
    <property type="entry name" value="Ribosomal RNA small subunit methyltransferase E"/>
    <property type="match status" value="1"/>
</dbReference>
<dbReference type="NCBIfam" id="NF008693">
    <property type="entry name" value="PRK11713.2-3"/>
    <property type="match status" value="1"/>
</dbReference>
<proteinExistence type="inferred from homology"/>
<organism evidence="15 16">
    <name type="scientific">Hoyosella rhizosphaerae</name>
    <dbReference type="NCBI Taxonomy" id="1755582"/>
    <lineage>
        <taxon>Bacteria</taxon>
        <taxon>Bacillati</taxon>
        <taxon>Actinomycetota</taxon>
        <taxon>Actinomycetes</taxon>
        <taxon>Mycobacteriales</taxon>
        <taxon>Hoyosellaceae</taxon>
        <taxon>Hoyosella</taxon>
    </lineage>
</organism>
<reference evidence="15" key="2">
    <citation type="submission" date="2020-09" db="EMBL/GenBank/DDBJ databases">
        <authorList>
            <person name="Sun Q."/>
            <person name="Zhou Y."/>
        </authorList>
    </citation>
    <scope>NUCLEOTIDE SEQUENCE</scope>
    <source>
        <strain evidence="15">CGMCC 1.15478</strain>
    </source>
</reference>
<dbReference type="Proteomes" id="UP000641514">
    <property type="component" value="Unassembled WGS sequence"/>
</dbReference>
<dbReference type="NCBIfam" id="TIGR00046">
    <property type="entry name" value="RsmE family RNA methyltransferase"/>
    <property type="match status" value="1"/>
</dbReference>
<feature type="domain" description="Ribosomal RNA small subunit methyltransferase E PUA-like" evidence="14">
    <location>
        <begin position="21"/>
        <end position="66"/>
    </location>
</feature>
<dbReference type="Gene3D" id="3.40.1280.10">
    <property type="match status" value="1"/>
</dbReference>
<dbReference type="InterPro" id="IPR029028">
    <property type="entry name" value="Alpha/beta_knot_MTases"/>
</dbReference>
<comment type="function">
    <text evidence="10 12">Specifically methylates the N3 position of the uracil ring of uridine 1498 (m3U1498) in 16S rRNA. Acts on the fully assembled 30S ribosomal subunit.</text>
</comment>
<keyword evidence="8 12" id="KW-0808">Transferase</keyword>
<dbReference type="PANTHER" id="PTHR30027:SF3">
    <property type="entry name" value="16S RRNA (URACIL(1498)-N(3))-METHYLTRANSFERASE"/>
    <property type="match status" value="1"/>
</dbReference>
<dbReference type="PANTHER" id="PTHR30027">
    <property type="entry name" value="RIBOSOMAL RNA SMALL SUBUNIT METHYLTRANSFERASE E"/>
    <property type="match status" value="1"/>
</dbReference>
<evidence type="ECO:0000256" key="3">
    <source>
        <dbReference type="ARBA" id="ARBA00012328"/>
    </source>
</evidence>
<comment type="similarity">
    <text evidence="2 12">Belongs to the RNA methyltransferase RsmE family.</text>
</comment>
<keyword evidence="16" id="KW-1185">Reference proteome</keyword>
<gene>
    <name evidence="15" type="primary">rsmE</name>
    <name evidence="15" type="ORF">GCM10011410_26190</name>
</gene>
<feature type="domain" description="Ribosomal RNA small subunit methyltransferase E methyltransferase" evidence="13">
    <location>
        <begin position="75"/>
        <end position="241"/>
    </location>
</feature>
<evidence type="ECO:0000256" key="10">
    <source>
        <dbReference type="ARBA" id="ARBA00025699"/>
    </source>
</evidence>
<evidence type="ECO:0000256" key="7">
    <source>
        <dbReference type="ARBA" id="ARBA00022603"/>
    </source>
</evidence>
<accession>A0A916XH92</accession>
<evidence type="ECO:0000256" key="1">
    <source>
        <dbReference type="ARBA" id="ARBA00004496"/>
    </source>
</evidence>
<evidence type="ECO:0000256" key="6">
    <source>
        <dbReference type="ARBA" id="ARBA00022552"/>
    </source>
</evidence>
<dbReference type="InterPro" id="IPR046886">
    <property type="entry name" value="RsmE_MTase_dom"/>
</dbReference>
<evidence type="ECO:0000256" key="8">
    <source>
        <dbReference type="ARBA" id="ARBA00022679"/>
    </source>
</evidence>
<dbReference type="PIRSF" id="PIRSF015601">
    <property type="entry name" value="MTase_slr0722"/>
    <property type="match status" value="1"/>
</dbReference>
<comment type="subcellular location">
    <subcellularLocation>
        <location evidence="1 12">Cytoplasm</location>
    </subcellularLocation>
</comment>
<keyword evidence="5 12" id="KW-0963">Cytoplasm</keyword>
<dbReference type="GO" id="GO:0070042">
    <property type="term" value="F:rRNA (uridine-N3-)-methyltransferase activity"/>
    <property type="evidence" value="ECO:0007669"/>
    <property type="project" value="TreeGrafter"/>
</dbReference>
<name>A0A916XH92_9ACTN</name>
<dbReference type="InterPro" id="IPR046887">
    <property type="entry name" value="RsmE_PUA-like"/>
</dbReference>
<dbReference type="GO" id="GO:0070475">
    <property type="term" value="P:rRNA base methylation"/>
    <property type="evidence" value="ECO:0007669"/>
    <property type="project" value="TreeGrafter"/>
</dbReference>
<evidence type="ECO:0000259" key="13">
    <source>
        <dbReference type="Pfam" id="PF04452"/>
    </source>
</evidence>
<dbReference type="AlphaFoldDB" id="A0A916XH92"/>
<protein>
    <recommendedName>
        <fullName evidence="4 12">Ribosomal RNA small subunit methyltransferase E</fullName>
        <ecNumber evidence="3 12">2.1.1.193</ecNumber>
    </recommendedName>
</protein>
<evidence type="ECO:0000256" key="12">
    <source>
        <dbReference type="PIRNR" id="PIRNR015601"/>
    </source>
</evidence>
<evidence type="ECO:0000256" key="11">
    <source>
        <dbReference type="ARBA" id="ARBA00047944"/>
    </source>
</evidence>
<keyword evidence="6 12" id="KW-0698">rRNA processing</keyword>
<dbReference type="Gene3D" id="2.40.240.20">
    <property type="entry name" value="Hypothetical PUA domain-like, domain 1"/>
    <property type="match status" value="1"/>
</dbReference>
<evidence type="ECO:0000256" key="4">
    <source>
        <dbReference type="ARBA" id="ARBA00013673"/>
    </source>
</evidence>
<dbReference type="GO" id="GO:0005737">
    <property type="term" value="C:cytoplasm"/>
    <property type="evidence" value="ECO:0007669"/>
    <property type="project" value="UniProtKB-SubCell"/>
</dbReference>
<dbReference type="SUPFAM" id="SSF88697">
    <property type="entry name" value="PUA domain-like"/>
    <property type="match status" value="1"/>
</dbReference>
<dbReference type="InterPro" id="IPR015947">
    <property type="entry name" value="PUA-like_sf"/>
</dbReference>
<comment type="caution">
    <text evidence="15">The sequence shown here is derived from an EMBL/GenBank/DDBJ whole genome shotgun (WGS) entry which is preliminary data.</text>
</comment>
<keyword evidence="9 12" id="KW-0949">S-adenosyl-L-methionine</keyword>